<keyword evidence="2" id="KW-0732">Signal</keyword>
<evidence type="ECO:0000256" key="2">
    <source>
        <dbReference type="SAM" id="SignalP"/>
    </source>
</evidence>
<feature type="transmembrane region" description="Helical" evidence="1">
    <location>
        <begin position="12"/>
        <end position="32"/>
    </location>
</feature>
<proteinExistence type="predicted"/>
<evidence type="ECO:0000256" key="1">
    <source>
        <dbReference type="SAM" id="Phobius"/>
    </source>
</evidence>
<keyword evidence="1" id="KW-0472">Membrane</keyword>
<feature type="signal peptide" evidence="2">
    <location>
        <begin position="1"/>
        <end position="22"/>
    </location>
</feature>
<name>A0A6M2DXZ2_XENCH</name>
<evidence type="ECO:0000313" key="3">
    <source>
        <dbReference type="EMBL" id="NOV51102.1"/>
    </source>
</evidence>
<sequence length="133" mass="15388">MVSAITDAHRFFFLLLWSFARFVPFCTLDTPLGHFAVVPHMTNILALMHCKFLPLYSYCHFMRWPCISLIQWRAFKSCPFSMIIIYTGSLCCFPSDVFFLICIIFTTFTDLEVSSEWTSFSVIAGLRPTMVTL</sequence>
<keyword evidence="1" id="KW-1133">Transmembrane helix</keyword>
<dbReference type="EMBL" id="GIIL01007376">
    <property type="protein sequence ID" value="NOV51102.1"/>
    <property type="molecule type" value="Transcribed_RNA"/>
</dbReference>
<feature type="chain" id="PRO_5026773187" evidence="2">
    <location>
        <begin position="23"/>
        <end position="133"/>
    </location>
</feature>
<dbReference type="AlphaFoldDB" id="A0A6M2DXZ2"/>
<protein>
    <submittedName>
        <fullName evidence="3">Putative product</fullName>
    </submittedName>
</protein>
<organism evidence="3">
    <name type="scientific">Xenopsylla cheopis</name>
    <name type="common">Oriental rat flea</name>
    <name type="synonym">Pulex cheopis</name>
    <dbReference type="NCBI Taxonomy" id="163159"/>
    <lineage>
        <taxon>Eukaryota</taxon>
        <taxon>Metazoa</taxon>
        <taxon>Ecdysozoa</taxon>
        <taxon>Arthropoda</taxon>
        <taxon>Hexapoda</taxon>
        <taxon>Insecta</taxon>
        <taxon>Pterygota</taxon>
        <taxon>Neoptera</taxon>
        <taxon>Endopterygota</taxon>
        <taxon>Siphonaptera</taxon>
        <taxon>Pulicidae</taxon>
        <taxon>Xenopsyllinae</taxon>
        <taxon>Xenopsylla</taxon>
    </lineage>
</organism>
<feature type="transmembrane region" description="Helical" evidence="1">
    <location>
        <begin position="83"/>
        <end position="108"/>
    </location>
</feature>
<reference evidence="3" key="1">
    <citation type="submission" date="2020-03" db="EMBL/GenBank/DDBJ databases">
        <title>Transcriptomic Profiling of the Digestive Tract of the Rat Flea, Xenopsylla cheopis, Following Blood Feeding and Infection with Yersinia pestis.</title>
        <authorList>
            <person name="Bland D.M."/>
            <person name="Martens C.A."/>
            <person name="Virtaneva K."/>
            <person name="Kanakabandi K."/>
            <person name="Long D."/>
            <person name="Rosenke R."/>
            <person name="Saturday G.A."/>
            <person name="Hoyt F.H."/>
            <person name="Bruno D.P."/>
            <person name="Ribeiro J.M.C."/>
            <person name="Hinnebusch J."/>
        </authorList>
    </citation>
    <scope>NUCLEOTIDE SEQUENCE</scope>
</reference>
<accession>A0A6M2DXZ2</accession>
<keyword evidence="1" id="KW-0812">Transmembrane</keyword>